<dbReference type="EMBL" id="BMNR01000002">
    <property type="protein sequence ID" value="GGK16336.1"/>
    <property type="molecule type" value="Genomic_DNA"/>
</dbReference>
<protein>
    <recommendedName>
        <fullName evidence="1">Chorismate-utilising enzyme C-terminal domain-containing protein</fullName>
    </recommendedName>
</protein>
<sequence>MFFETIQKQHTNQLPFVAYRKPNSTEVKALLQTDDTVHYIDDYSESGFVFAPFDTANKSILIPFEQADSLDMSYSNLGIQARHNEISLAEKNKQNHINLVEKGIQAIANQTFKKVVLSRKETVVLTKFNVVQTFKKLLDTYPLAFVYCWYHPKIGLWLGATPETLMKIEGNQFSMMSLAGTQEYNGSINVAWEDKEKEEQQIVTDFIVNGLKPFVQDIQTSDVETVKAGNLLHLKTIISARLKQEEFNFKALIHALHPTPAVCGFPKKAAKAFIMKNEHYNREFYTGYLGELNLETKRHPRASKRNIENRAYAITKKSTQLYVNLRCMQIKDHKALIYVGGGITKISNAEKEWEETVSKSKVIKSIL</sequence>
<organism evidence="2 3">
    <name type="scientific">Yeosuana aromativorans</name>
    <dbReference type="NCBI Taxonomy" id="288019"/>
    <lineage>
        <taxon>Bacteria</taxon>
        <taxon>Pseudomonadati</taxon>
        <taxon>Bacteroidota</taxon>
        <taxon>Flavobacteriia</taxon>
        <taxon>Flavobacteriales</taxon>
        <taxon>Flavobacteriaceae</taxon>
        <taxon>Yeosuana</taxon>
    </lineage>
</organism>
<proteinExistence type="predicted"/>
<dbReference type="PANTHER" id="PTHR42839:SF2">
    <property type="entry name" value="ISOCHORISMATE SYNTHASE ENTC"/>
    <property type="match status" value="1"/>
</dbReference>
<feature type="domain" description="Chorismate-utilising enzyme C-terminal" evidence="1">
    <location>
        <begin position="316"/>
        <end position="359"/>
    </location>
</feature>
<accession>A0A8J3BI42</accession>
<feature type="domain" description="Chorismate-utilising enzyme C-terminal" evidence="1">
    <location>
        <begin position="93"/>
        <end position="295"/>
    </location>
</feature>
<evidence type="ECO:0000313" key="3">
    <source>
        <dbReference type="Proteomes" id="UP000612329"/>
    </source>
</evidence>
<reference evidence="2" key="1">
    <citation type="journal article" date="2014" name="Int. J. Syst. Evol. Microbiol.">
        <title>Complete genome sequence of Corynebacterium casei LMG S-19264T (=DSM 44701T), isolated from a smear-ripened cheese.</title>
        <authorList>
            <consortium name="US DOE Joint Genome Institute (JGI-PGF)"/>
            <person name="Walter F."/>
            <person name="Albersmeier A."/>
            <person name="Kalinowski J."/>
            <person name="Ruckert C."/>
        </authorList>
    </citation>
    <scope>NUCLEOTIDE SEQUENCE</scope>
    <source>
        <strain evidence="2">JCM 12862</strain>
    </source>
</reference>
<comment type="caution">
    <text evidence="2">The sequence shown here is derived from an EMBL/GenBank/DDBJ whole genome shotgun (WGS) entry which is preliminary data.</text>
</comment>
<gene>
    <name evidence="2" type="primary">menF</name>
    <name evidence="2" type="ORF">GCM10007962_08370</name>
</gene>
<dbReference type="SUPFAM" id="SSF56322">
    <property type="entry name" value="ADC synthase"/>
    <property type="match status" value="1"/>
</dbReference>
<dbReference type="InterPro" id="IPR015890">
    <property type="entry name" value="Chorismate_C"/>
</dbReference>
<evidence type="ECO:0000313" key="2">
    <source>
        <dbReference type="EMBL" id="GGK16336.1"/>
    </source>
</evidence>
<dbReference type="Pfam" id="PF00425">
    <property type="entry name" value="Chorismate_bind"/>
    <property type="match status" value="2"/>
</dbReference>
<dbReference type="PANTHER" id="PTHR42839">
    <property type="entry name" value="ISOCHORISMATE SYNTHASE ENTC"/>
    <property type="match status" value="1"/>
</dbReference>
<dbReference type="InterPro" id="IPR005801">
    <property type="entry name" value="ADC_synthase"/>
</dbReference>
<dbReference type="AlphaFoldDB" id="A0A8J3BI42"/>
<evidence type="ECO:0000259" key="1">
    <source>
        <dbReference type="Pfam" id="PF00425"/>
    </source>
</evidence>
<dbReference type="Gene3D" id="3.60.120.10">
    <property type="entry name" value="Anthranilate synthase"/>
    <property type="match status" value="1"/>
</dbReference>
<dbReference type="Proteomes" id="UP000612329">
    <property type="component" value="Unassembled WGS sequence"/>
</dbReference>
<reference evidence="2" key="2">
    <citation type="submission" date="2020-09" db="EMBL/GenBank/DDBJ databases">
        <authorList>
            <person name="Sun Q."/>
            <person name="Ohkuma M."/>
        </authorList>
    </citation>
    <scope>NUCLEOTIDE SEQUENCE</scope>
    <source>
        <strain evidence="2">JCM 12862</strain>
    </source>
</reference>
<name>A0A8J3BI42_9FLAO</name>
<keyword evidence="3" id="KW-1185">Reference proteome</keyword>